<dbReference type="EMBL" id="CM000644">
    <property type="protein sequence ID" value="EED90864.1"/>
    <property type="molecule type" value="Genomic_DNA"/>
</dbReference>
<evidence type="ECO:0000313" key="6">
    <source>
        <dbReference type="Proteomes" id="UP000001449"/>
    </source>
</evidence>
<feature type="compositionally biased region" description="Low complexity" evidence="3">
    <location>
        <begin position="272"/>
        <end position="284"/>
    </location>
</feature>
<dbReference type="InParanoid" id="B8C6U1"/>
<dbReference type="InterPro" id="IPR026138">
    <property type="entry name" value="CLN5"/>
</dbReference>
<dbReference type="GO" id="GO:0005765">
    <property type="term" value="C:lysosomal membrane"/>
    <property type="evidence" value="ECO:0000318"/>
    <property type="project" value="GO_Central"/>
</dbReference>
<keyword evidence="4" id="KW-0812">Transmembrane</keyword>
<feature type="compositionally biased region" description="Basic and acidic residues" evidence="3">
    <location>
        <begin position="1035"/>
        <end position="1069"/>
    </location>
</feature>
<feature type="compositionally biased region" description="Low complexity" evidence="3">
    <location>
        <begin position="48"/>
        <end position="62"/>
    </location>
</feature>
<feature type="compositionally biased region" description="Low complexity" evidence="3">
    <location>
        <begin position="626"/>
        <end position="637"/>
    </location>
</feature>
<feature type="transmembrane region" description="Helical" evidence="4">
    <location>
        <begin position="916"/>
        <end position="941"/>
    </location>
</feature>
<dbReference type="GO" id="GO:0016798">
    <property type="term" value="F:hydrolase activity, acting on glycosyl bonds"/>
    <property type="evidence" value="ECO:0000318"/>
    <property type="project" value="GO_Central"/>
</dbReference>
<dbReference type="AlphaFoldDB" id="B8C6U1"/>
<feature type="region of interest" description="Disordered" evidence="3">
    <location>
        <begin position="272"/>
        <end position="295"/>
    </location>
</feature>
<keyword evidence="2" id="KW-0325">Glycoprotein</keyword>
<dbReference type="GeneID" id="7445584"/>
<feature type="region of interest" description="Disordered" evidence="3">
    <location>
        <begin position="840"/>
        <end position="863"/>
    </location>
</feature>
<feature type="region of interest" description="Disordered" evidence="3">
    <location>
        <begin position="1028"/>
        <end position="1111"/>
    </location>
</feature>
<feature type="compositionally biased region" description="Polar residues" evidence="3">
    <location>
        <begin position="1095"/>
        <end position="1104"/>
    </location>
</feature>
<feature type="region of interest" description="Disordered" evidence="3">
    <location>
        <begin position="626"/>
        <end position="657"/>
    </location>
</feature>
<feature type="region of interest" description="Disordered" evidence="3">
    <location>
        <begin position="1"/>
        <end position="131"/>
    </location>
</feature>
<gene>
    <name evidence="5" type="ORF">THAPSDRAFT_7545</name>
</gene>
<dbReference type="RefSeq" id="XP_002292013.1">
    <property type="nucleotide sequence ID" value="XM_002291977.1"/>
</dbReference>
<dbReference type="HOGENOM" id="CLU_281817_0_0_1"/>
<dbReference type="Proteomes" id="UP000001449">
    <property type="component" value="Chromosome 8"/>
</dbReference>
<dbReference type="PANTHER" id="PTHR15380:SF2">
    <property type="entry name" value="CEROID-LIPOFUSCINOSIS NEURONAL PROTEIN 5"/>
    <property type="match status" value="1"/>
</dbReference>
<dbReference type="KEGG" id="tps:THAPSDRAFT_7545"/>
<feature type="compositionally biased region" description="Polar residues" evidence="3">
    <location>
        <begin position="639"/>
        <end position="649"/>
    </location>
</feature>
<dbReference type="GO" id="GO:0007040">
    <property type="term" value="P:lysosome organization"/>
    <property type="evidence" value="ECO:0000318"/>
    <property type="project" value="GO_Central"/>
</dbReference>
<evidence type="ECO:0000256" key="1">
    <source>
        <dbReference type="ARBA" id="ARBA00007028"/>
    </source>
</evidence>
<dbReference type="eggNOG" id="ENOG502SPTK">
    <property type="taxonomic scope" value="Eukaryota"/>
</dbReference>
<dbReference type="PANTHER" id="PTHR15380">
    <property type="entry name" value="CEROID-LIPOFUSCINOSIS, NEURONAL 5"/>
    <property type="match status" value="1"/>
</dbReference>
<proteinExistence type="inferred from homology"/>
<reference evidence="5 6" key="2">
    <citation type="journal article" date="2008" name="Nature">
        <title>The Phaeodactylum genome reveals the evolutionary history of diatom genomes.</title>
        <authorList>
            <person name="Bowler C."/>
            <person name="Allen A.E."/>
            <person name="Badger J.H."/>
            <person name="Grimwood J."/>
            <person name="Jabbari K."/>
            <person name="Kuo A."/>
            <person name="Maheswari U."/>
            <person name="Martens C."/>
            <person name="Maumus F."/>
            <person name="Otillar R.P."/>
            <person name="Rayko E."/>
            <person name="Salamov A."/>
            <person name="Vandepoele K."/>
            <person name="Beszteri B."/>
            <person name="Gruber A."/>
            <person name="Heijde M."/>
            <person name="Katinka M."/>
            <person name="Mock T."/>
            <person name="Valentin K."/>
            <person name="Verret F."/>
            <person name="Berges J.A."/>
            <person name="Brownlee C."/>
            <person name="Cadoret J.P."/>
            <person name="Chiovitti A."/>
            <person name="Choi C.J."/>
            <person name="Coesel S."/>
            <person name="De Martino A."/>
            <person name="Detter J.C."/>
            <person name="Durkin C."/>
            <person name="Falciatore A."/>
            <person name="Fournet J."/>
            <person name="Haruta M."/>
            <person name="Huysman M.J."/>
            <person name="Jenkins B.D."/>
            <person name="Jiroutova K."/>
            <person name="Jorgensen R.E."/>
            <person name="Joubert Y."/>
            <person name="Kaplan A."/>
            <person name="Kroger N."/>
            <person name="Kroth P.G."/>
            <person name="La Roche J."/>
            <person name="Lindquist E."/>
            <person name="Lommer M."/>
            <person name="Martin-Jezequel V."/>
            <person name="Lopez P.J."/>
            <person name="Lucas S."/>
            <person name="Mangogna M."/>
            <person name="McGinnis K."/>
            <person name="Medlin L.K."/>
            <person name="Montsant A."/>
            <person name="Oudot-Le Secq M.P."/>
            <person name="Napoli C."/>
            <person name="Obornik M."/>
            <person name="Parker M.S."/>
            <person name="Petit J.L."/>
            <person name="Porcel B.M."/>
            <person name="Poulsen N."/>
            <person name="Robison M."/>
            <person name="Rychlewski L."/>
            <person name="Rynearson T.A."/>
            <person name="Schmutz J."/>
            <person name="Shapiro H."/>
            <person name="Siaut M."/>
            <person name="Stanley M."/>
            <person name="Sussman M.R."/>
            <person name="Taylor A.R."/>
            <person name="Vardi A."/>
            <person name="von Dassow P."/>
            <person name="Vyverman W."/>
            <person name="Willis A."/>
            <person name="Wyrwicz L.S."/>
            <person name="Rokhsar D.S."/>
            <person name="Weissenbach J."/>
            <person name="Armbrust E.V."/>
            <person name="Green B.R."/>
            <person name="Van de Peer Y."/>
            <person name="Grigoriev I.V."/>
        </authorList>
    </citation>
    <scope>NUCLEOTIDE SEQUENCE [LARGE SCALE GENOMIC DNA]</scope>
    <source>
        <strain evidence="5 6">CCMP1335</strain>
    </source>
</reference>
<feature type="region of interest" description="Disordered" evidence="3">
    <location>
        <begin position="698"/>
        <end position="719"/>
    </location>
</feature>
<keyword evidence="4" id="KW-0472">Membrane</keyword>
<organism evidence="5 6">
    <name type="scientific">Thalassiosira pseudonana</name>
    <name type="common">Marine diatom</name>
    <name type="synonym">Cyclotella nana</name>
    <dbReference type="NCBI Taxonomy" id="35128"/>
    <lineage>
        <taxon>Eukaryota</taxon>
        <taxon>Sar</taxon>
        <taxon>Stramenopiles</taxon>
        <taxon>Ochrophyta</taxon>
        <taxon>Bacillariophyta</taxon>
        <taxon>Coscinodiscophyceae</taxon>
        <taxon>Thalassiosirophycidae</taxon>
        <taxon>Thalassiosirales</taxon>
        <taxon>Thalassiosiraceae</taxon>
        <taxon>Thalassiosira</taxon>
    </lineage>
</organism>
<accession>B8C6U1</accession>
<feature type="compositionally biased region" description="Basic and acidic residues" evidence="3">
    <location>
        <begin position="546"/>
        <end position="558"/>
    </location>
</feature>
<feature type="compositionally biased region" description="Basic and acidic residues" evidence="3">
    <location>
        <begin position="16"/>
        <end position="26"/>
    </location>
</feature>
<comment type="similarity">
    <text evidence="1">Belongs to the CLN5 family.</text>
</comment>
<protein>
    <submittedName>
        <fullName evidence="5">Uncharacterized protein</fullName>
    </submittedName>
</protein>
<evidence type="ECO:0000313" key="5">
    <source>
        <dbReference type="EMBL" id="EED90864.1"/>
    </source>
</evidence>
<evidence type="ECO:0000256" key="3">
    <source>
        <dbReference type="SAM" id="MobiDB-lite"/>
    </source>
</evidence>
<feature type="compositionally biased region" description="Low complexity" evidence="3">
    <location>
        <begin position="321"/>
        <end position="334"/>
    </location>
</feature>
<feature type="region of interest" description="Disordered" evidence="3">
    <location>
        <begin position="545"/>
        <end position="592"/>
    </location>
</feature>
<feature type="compositionally biased region" description="Polar residues" evidence="3">
    <location>
        <begin position="106"/>
        <end position="131"/>
    </location>
</feature>
<name>B8C6U1_THAPS</name>
<keyword evidence="4" id="KW-1133">Transmembrane helix</keyword>
<evidence type="ECO:0000256" key="2">
    <source>
        <dbReference type="ARBA" id="ARBA00023180"/>
    </source>
</evidence>
<keyword evidence="6" id="KW-1185">Reference proteome</keyword>
<dbReference type="OMA" id="EWTEAYY"/>
<evidence type="ECO:0000256" key="4">
    <source>
        <dbReference type="SAM" id="Phobius"/>
    </source>
</evidence>
<dbReference type="PaxDb" id="35128-Thaps7545"/>
<feature type="region of interest" description="Disordered" evidence="3">
    <location>
        <begin position="312"/>
        <end position="335"/>
    </location>
</feature>
<reference evidence="5 6" key="1">
    <citation type="journal article" date="2004" name="Science">
        <title>The genome of the diatom Thalassiosira pseudonana: ecology, evolution, and metabolism.</title>
        <authorList>
            <person name="Armbrust E.V."/>
            <person name="Berges J.A."/>
            <person name="Bowler C."/>
            <person name="Green B.R."/>
            <person name="Martinez D."/>
            <person name="Putnam N.H."/>
            <person name="Zhou S."/>
            <person name="Allen A.E."/>
            <person name="Apt K.E."/>
            <person name="Bechner M."/>
            <person name="Brzezinski M.A."/>
            <person name="Chaal B.K."/>
            <person name="Chiovitti A."/>
            <person name="Davis A.K."/>
            <person name="Demarest M.S."/>
            <person name="Detter J.C."/>
            <person name="Glavina T."/>
            <person name="Goodstein D."/>
            <person name="Hadi M.Z."/>
            <person name="Hellsten U."/>
            <person name="Hildebrand M."/>
            <person name="Jenkins B.D."/>
            <person name="Jurka J."/>
            <person name="Kapitonov V.V."/>
            <person name="Kroger N."/>
            <person name="Lau W.W."/>
            <person name="Lane T.W."/>
            <person name="Larimer F.W."/>
            <person name="Lippmeier J.C."/>
            <person name="Lucas S."/>
            <person name="Medina M."/>
            <person name="Montsant A."/>
            <person name="Obornik M."/>
            <person name="Parker M.S."/>
            <person name="Palenik B."/>
            <person name="Pazour G.J."/>
            <person name="Richardson P.M."/>
            <person name="Rynearson T.A."/>
            <person name="Saito M.A."/>
            <person name="Schwartz D.C."/>
            <person name="Thamatrakoln K."/>
            <person name="Valentin K."/>
            <person name="Vardi A."/>
            <person name="Wilkerson F.P."/>
            <person name="Rokhsar D.S."/>
        </authorList>
    </citation>
    <scope>NUCLEOTIDE SEQUENCE [LARGE SCALE GENOMIC DNA]</scope>
    <source>
        <strain evidence="5 6">CCMP1335</strain>
    </source>
</reference>
<sequence length="1111" mass="120686">MKSPPKYLPVHQMGESSHEIDEHDVTSDQPYLDQPANDTFRDHSSCDTSQQQQVNQTVLQSNEQMKPPPSHYSQRSPFKSRIKQSSSSSQQQRRRQLLINPLQHHGTPTNNNYDSPTNHSQDSTNSNSHPSSRATTLLFLLFVGFAIIHAIARGFENMHDAKTMGQQKVVSGRDTGGFAVGTSEENINSIIGESDDAISFSNGNVVNNQVLFDNRNAAIASGGSSVPGSTSGAPQATILSRASQLSSLISNLDASDVVECYVVTRMARLTNVASSSGGNNNANDGGSGNGRMRDMGDNAAEVATAKNSDTKIGVNAKGEGSTATPASASTTNSNIPTGPILIRKSALAFRYRPRVASATHIPHTAGSSSSVPVEHVSQGDQLEQQKYFELTLEYGPQRSGAAKTSESMPMIHVDMELMAEAGNTNGDGNEYSIGKYVSWENEGRVYHSTQISNEWTEAYYMAPITGVVLEKIVQRAVEYTNKRPRYQPFEVVSIPSGDLILRSSGSDDFVWEMFRDLADLYVDIDPILVPPRGKVQFYVADAPGVSDEREGGKMKKSGDGSNSKSNDATTGSNSEQTTRREPNPNVQRVKGPLEGARAAKFYERFFSCANAIKTGDYSLYIPPATSEPTTSPTSGVSMVPSSAPSAETRGNNDDDDDVEIEKEEQYSSNGASKGIDAAFNEVDDNADDDDQRRGLATLSQRAFPDEETENESNSSFSNADDLALDIIGDDPSLSVGRANDTDVNHSIDEEDLEPEKAALAAQEAAEKAAVVAATNSSSAADNAAAASEAADLAKKAADATVAARAKASAEGLISGDGSLVTSILSTCFSDPKYGIRQQELRQDVESVEEDGGASESNQSKQSIETKDSTTFAYIYLDGDSFFRLNLTPPYWGTTTVLQTVPPPHLHPEGKGDSVDWAIFMFLLIGTLFGFLVMIHQVGFVIDRRLRFRSFFKPTHHDNVESDDDIGREEENDMLERGGGFPHFLQIDAIPTSMGGQHSHYNNQTGSFDNEVIHQNENGRVDLEMAPHRSYASATSREKDPDNKQNFRSPSKEEMPSSLRMKRDTPDLVERPNLMTGTKVAMPKQSPRNDDDDNGSKLTFDTINNDRPLLPF</sequence>